<protein>
    <recommendedName>
        <fullName evidence="4">YhhN-like protein</fullName>
    </recommendedName>
</protein>
<feature type="transmembrane region" description="Helical" evidence="1">
    <location>
        <begin position="185"/>
        <end position="205"/>
    </location>
</feature>
<evidence type="ECO:0000313" key="2">
    <source>
        <dbReference type="EMBL" id="AFD06987.1"/>
    </source>
</evidence>
<feature type="transmembrane region" description="Helical" evidence="1">
    <location>
        <begin position="34"/>
        <end position="54"/>
    </location>
</feature>
<feature type="transmembrane region" description="Helical" evidence="1">
    <location>
        <begin position="151"/>
        <end position="173"/>
    </location>
</feature>
<accession>H8KU07</accession>
<evidence type="ECO:0000256" key="1">
    <source>
        <dbReference type="SAM" id="Phobius"/>
    </source>
</evidence>
<dbReference type="HOGENOM" id="CLU_1266196_0_0_10"/>
<dbReference type="STRING" id="929556.Solca_1927"/>
<dbReference type="RefSeq" id="WP_014680214.1">
    <property type="nucleotide sequence ID" value="NC_017770.1"/>
</dbReference>
<keyword evidence="1" id="KW-0812">Transmembrane</keyword>
<feature type="transmembrane region" description="Helical" evidence="1">
    <location>
        <begin position="119"/>
        <end position="139"/>
    </location>
</feature>
<dbReference type="AlphaFoldDB" id="H8KU07"/>
<evidence type="ECO:0008006" key="4">
    <source>
        <dbReference type="Google" id="ProtNLM"/>
    </source>
</evidence>
<keyword evidence="1" id="KW-0472">Membrane</keyword>
<sequence>MSLTLNDINTISLCIALLTGLYKINRIEITNRVIVYYIAYTLVNDILGILFQSLFNNNLILINFYVIINFVLLTTQFRLWKLFENARVTFWGLNIIVISIWVIESLLNRNLFVLNNYSWAVSAFLLVILSIQQINKILFKEKGIILINYKILVSLGVVLIHLLYCLIALFINFKFNASNAFYMSVLKLHTPISIAVNILFAYAILQMPERKKFLSIDS</sequence>
<organism evidence="2 3">
    <name type="scientific">Solitalea canadensis (strain ATCC 29591 / DSM 3403 / JCM 21819 / LMG 8368 / NBRC 15130 / NCIMB 12057 / USAM 9D)</name>
    <name type="common">Flexibacter canadensis</name>
    <dbReference type="NCBI Taxonomy" id="929556"/>
    <lineage>
        <taxon>Bacteria</taxon>
        <taxon>Pseudomonadati</taxon>
        <taxon>Bacteroidota</taxon>
        <taxon>Sphingobacteriia</taxon>
        <taxon>Sphingobacteriales</taxon>
        <taxon>Sphingobacteriaceae</taxon>
        <taxon>Solitalea</taxon>
    </lineage>
</organism>
<feature type="transmembrane region" description="Helical" evidence="1">
    <location>
        <begin position="88"/>
        <end position="107"/>
    </location>
</feature>
<dbReference type="EMBL" id="CP003349">
    <property type="protein sequence ID" value="AFD06987.1"/>
    <property type="molecule type" value="Genomic_DNA"/>
</dbReference>
<evidence type="ECO:0000313" key="3">
    <source>
        <dbReference type="Proteomes" id="UP000007590"/>
    </source>
</evidence>
<reference evidence="2" key="1">
    <citation type="submission" date="2012-02" db="EMBL/GenBank/DDBJ databases">
        <title>The complete genome of Solitalea canadensis DSM 3403.</title>
        <authorList>
            <consortium name="US DOE Joint Genome Institute (JGI-PGF)"/>
            <person name="Lucas S."/>
            <person name="Copeland A."/>
            <person name="Lapidus A."/>
            <person name="Glavina del Rio T."/>
            <person name="Dalin E."/>
            <person name="Tice H."/>
            <person name="Bruce D."/>
            <person name="Goodwin L."/>
            <person name="Pitluck S."/>
            <person name="Peters L."/>
            <person name="Ovchinnikova G."/>
            <person name="Lu M."/>
            <person name="Kyrpides N."/>
            <person name="Mavromatis K."/>
            <person name="Ivanova N."/>
            <person name="Brettin T."/>
            <person name="Detter J.C."/>
            <person name="Han C."/>
            <person name="Larimer F."/>
            <person name="Land M."/>
            <person name="Hauser L."/>
            <person name="Markowitz V."/>
            <person name="Cheng J.-F."/>
            <person name="Hugenholtz P."/>
            <person name="Woyke T."/>
            <person name="Wu D."/>
            <person name="Spring S."/>
            <person name="Schroeder M."/>
            <person name="Kopitz M."/>
            <person name="Brambilla E."/>
            <person name="Klenk H.-P."/>
            <person name="Eisen J.A."/>
        </authorList>
    </citation>
    <scope>NUCLEOTIDE SEQUENCE</scope>
    <source>
        <strain evidence="2">DSM 3403</strain>
    </source>
</reference>
<dbReference type="KEGG" id="scn:Solca_1927"/>
<feature type="transmembrane region" description="Helical" evidence="1">
    <location>
        <begin position="60"/>
        <end position="79"/>
    </location>
</feature>
<gene>
    <name evidence="2" type="ordered locus">Solca_1927</name>
</gene>
<name>H8KU07_SOLCM</name>
<dbReference type="OrthoDB" id="655674at2"/>
<keyword evidence="3" id="KW-1185">Reference proteome</keyword>
<keyword evidence="1" id="KW-1133">Transmembrane helix</keyword>
<proteinExistence type="predicted"/>
<dbReference type="Proteomes" id="UP000007590">
    <property type="component" value="Chromosome"/>
</dbReference>